<feature type="transmembrane region" description="Helical" evidence="4">
    <location>
        <begin position="295"/>
        <end position="317"/>
    </location>
</feature>
<dbReference type="EMBL" id="CP073078">
    <property type="protein sequence ID" value="QUD85955.1"/>
    <property type="molecule type" value="Genomic_DNA"/>
</dbReference>
<evidence type="ECO:0000256" key="3">
    <source>
        <dbReference type="ARBA" id="ARBA00023136"/>
    </source>
</evidence>
<evidence type="ECO:0000256" key="4">
    <source>
        <dbReference type="SAM" id="Phobius"/>
    </source>
</evidence>
<accession>A0A975FV41</accession>
<organism evidence="5 6">
    <name type="scientific">Phenylobacterium montanum</name>
    <dbReference type="NCBI Taxonomy" id="2823693"/>
    <lineage>
        <taxon>Bacteria</taxon>
        <taxon>Pseudomonadati</taxon>
        <taxon>Pseudomonadota</taxon>
        <taxon>Alphaproteobacteria</taxon>
        <taxon>Caulobacterales</taxon>
        <taxon>Caulobacteraceae</taxon>
        <taxon>Phenylobacterium</taxon>
    </lineage>
</organism>
<dbReference type="InterPro" id="IPR011701">
    <property type="entry name" value="MFS"/>
</dbReference>
<dbReference type="Proteomes" id="UP000676409">
    <property type="component" value="Chromosome"/>
</dbReference>
<keyword evidence="1 4" id="KW-0812">Transmembrane</keyword>
<feature type="transmembrane region" description="Helical" evidence="4">
    <location>
        <begin position="204"/>
        <end position="230"/>
    </location>
</feature>
<evidence type="ECO:0000256" key="2">
    <source>
        <dbReference type="ARBA" id="ARBA00022989"/>
    </source>
</evidence>
<feature type="transmembrane region" description="Helical" evidence="4">
    <location>
        <begin position="53"/>
        <end position="74"/>
    </location>
</feature>
<gene>
    <name evidence="5" type="ORF">KCG34_12640</name>
</gene>
<dbReference type="GO" id="GO:0022857">
    <property type="term" value="F:transmembrane transporter activity"/>
    <property type="evidence" value="ECO:0007669"/>
    <property type="project" value="InterPro"/>
</dbReference>
<reference evidence="5" key="1">
    <citation type="submission" date="2021-04" db="EMBL/GenBank/DDBJ databases">
        <title>The complete genome sequence of Caulobacter sp. S6.</title>
        <authorList>
            <person name="Tang Y."/>
            <person name="Ouyang W."/>
            <person name="Liu Q."/>
            <person name="Huang B."/>
            <person name="Guo Z."/>
            <person name="Lei P."/>
        </authorList>
    </citation>
    <scope>NUCLEOTIDE SEQUENCE</scope>
    <source>
        <strain evidence="5">S6</strain>
    </source>
</reference>
<evidence type="ECO:0000256" key="1">
    <source>
        <dbReference type="ARBA" id="ARBA00022692"/>
    </source>
</evidence>
<dbReference type="InterPro" id="IPR036259">
    <property type="entry name" value="MFS_trans_sf"/>
</dbReference>
<feature type="transmembrane region" description="Helical" evidence="4">
    <location>
        <begin position="329"/>
        <end position="350"/>
    </location>
</feature>
<feature type="transmembrane region" description="Helical" evidence="4">
    <location>
        <begin position="106"/>
        <end position="128"/>
    </location>
</feature>
<protein>
    <submittedName>
        <fullName evidence="5">MFS transporter</fullName>
    </submittedName>
</protein>
<feature type="transmembrane region" description="Helical" evidence="4">
    <location>
        <begin position="162"/>
        <end position="183"/>
    </location>
</feature>
<dbReference type="Gene3D" id="1.20.1250.20">
    <property type="entry name" value="MFS general substrate transporter like domains"/>
    <property type="match status" value="2"/>
</dbReference>
<dbReference type="SUPFAM" id="SSF103473">
    <property type="entry name" value="MFS general substrate transporter"/>
    <property type="match status" value="1"/>
</dbReference>
<name>A0A975FV41_9CAUL</name>
<dbReference type="Pfam" id="PF07690">
    <property type="entry name" value="MFS_1"/>
    <property type="match status" value="1"/>
</dbReference>
<dbReference type="AlphaFoldDB" id="A0A975FV41"/>
<dbReference type="RefSeq" id="WP_211936007.1">
    <property type="nucleotide sequence ID" value="NZ_CP073078.1"/>
</dbReference>
<feature type="transmembrane region" description="Helical" evidence="4">
    <location>
        <begin position="242"/>
        <end position="264"/>
    </location>
</feature>
<proteinExistence type="predicted"/>
<feature type="transmembrane region" description="Helical" evidence="4">
    <location>
        <begin position="137"/>
        <end position="156"/>
    </location>
</feature>
<feature type="transmembrane region" description="Helical" evidence="4">
    <location>
        <begin position="356"/>
        <end position="379"/>
    </location>
</feature>
<sequence>MSLPSRYRAAPDGLVAAVLLSFLATAGLFYVNIMPALVDGLKTGLGFSAREAGFVASANVYGAALGAFSAVFTVKRLSWRKVALAALIGLIAIDLVSTQLKTVQVLIAVRFLHGVVGGFLVGTSYGVFARTKAPDRVFGMLLVVQFGLGGLGVLLLPRLAPIYGTPVLFIALAAFSIVTLIMLPFLDDYPRPAASLESAHGRVLWVPLATALAAVFLFQCANMALASYVIGLGRTFRLEISSITGALGVANWLGALGSVAVVVIGVRFGRAGSIMAGMALALAGTVVFLMQSTPWAYAAANVLTSVAWSFTIAYLLGLCAAFDTTGRSAALAGFCSKMGLASGPAFGGLLLEETHYPRLVVLSCVGLALAAAAAVWPAVKLDRTALG</sequence>
<feature type="transmembrane region" description="Helical" evidence="4">
    <location>
        <begin position="12"/>
        <end position="33"/>
    </location>
</feature>
<keyword evidence="3 4" id="KW-0472">Membrane</keyword>
<keyword evidence="2 4" id="KW-1133">Transmembrane helix</keyword>
<evidence type="ECO:0000313" key="5">
    <source>
        <dbReference type="EMBL" id="QUD85955.1"/>
    </source>
</evidence>
<keyword evidence="6" id="KW-1185">Reference proteome</keyword>
<dbReference type="KEGG" id="caul:KCG34_12640"/>
<feature type="transmembrane region" description="Helical" evidence="4">
    <location>
        <begin position="271"/>
        <end position="289"/>
    </location>
</feature>
<feature type="transmembrane region" description="Helical" evidence="4">
    <location>
        <begin position="81"/>
        <end position="100"/>
    </location>
</feature>
<evidence type="ECO:0000313" key="6">
    <source>
        <dbReference type="Proteomes" id="UP000676409"/>
    </source>
</evidence>